<organism evidence="1 2">
    <name type="scientific">Seinonella peptonophila</name>
    <dbReference type="NCBI Taxonomy" id="112248"/>
    <lineage>
        <taxon>Bacteria</taxon>
        <taxon>Bacillati</taxon>
        <taxon>Bacillota</taxon>
        <taxon>Bacilli</taxon>
        <taxon>Bacillales</taxon>
        <taxon>Thermoactinomycetaceae</taxon>
        <taxon>Seinonella</taxon>
    </lineage>
</organism>
<dbReference type="InterPro" id="IPR023375">
    <property type="entry name" value="ADC_dom_sf"/>
</dbReference>
<name>A0A1M4SKR8_9BACL</name>
<dbReference type="SUPFAM" id="SSF160104">
    <property type="entry name" value="Acetoacetate decarboxylase-like"/>
    <property type="match status" value="1"/>
</dbReference>
<dbReference type="AlphaFoldDB" id="A0A1M4SKR8"/>
<dbReference type="InterPro" id="IPR010451">
    <property type="entry name" value="Acetoacetate_decarboxylase"/>
</dbReference>
<dbReference type="Pfam" id="PF06314">
    <property type="entry name" value="ADC"/>
    <property type="match status" value="1"/>
</dbReference>
<evidence type="ECO:0000313" key="1">
    <source>
        <dbReference type="EMBL" id="SHE32577.1"/>
    </source>
</evidence>
<dbReference type="GO" id="GO:0016829">
    <property type="term" value="F:lyase activity"/>
    <property type="evidence" value="ECO:0007669"/>
    <property type="project" value="InterPro"/>
</dbReference>
<dbReference type="RefSeq" id="WP_073149997.1">
    <property type="nucleotide sequence ID" value="NZ_FQVL01000001.1"/>
</dbReference>
<gene>
    <name evidence="1" type="ORF">SAMN05444392_10113</name>
</gene>
<accession>A0A1M4SKR8</accession>
<proteinExistence type="predicted"/>
<dbReference type="Gene3D" id="2.40.400.10">
    <property type="entry name" value="Acetoacetate decarboxylase-like"/>
    <property type="match status" value="1"/>
</dbReference>
<keyword evidence="2" id="KW-1185">Reference proteome</keyword>
<reference evidence="1 2" key="1">
    <citation type="submission" date="2016-11" db="EMBL/GenBank/DDBJ databases">
        <authorList>
            <person name="Jaros S."/>
            <person name="Januszkiewicz K."/>
            <person name="Wedrychowicz H."/>
        </authorList>
    </citation>
    <scope>NUCLEOTIDE SEQUENCE [LARGE SCALE GENOMIC DNA]</scope>
    <source>
        <strain evidence="1 2">DSM 44666</strain>
    </source>
</reference>
<evidence type="ECO:0000313" key="2">
    <source>
        <dbReference type="Proteomes" id="UP000184476"/>
    </source>
</evidence>
<dbReference type="OrthoDB" id="1896584at2"/>
<dbReference type="STRING" id="112248.SAMN05444392_10113"/>
<dbReference type="EMBL" id="FQVL01000001">
    <property type="protein sequence ID" value="SHE32577.1"/>
    <property type="molecule type" value="Genomic_DNA"/>
</dbReference>
<dbReference type="Proteomes" id="UP000184476">
    <property type="component" value="Unassembled WGS sequence"/>
</dbReference>
<protein>
    <submittedName>
        <fullName evidence="1">Acetoacetate decarboxylase</fullName>
    </submittedName>
</protein>
<sequence>MNRGNNMPVQAPLIPDPFVPYECMNNRTLFALCQGDRTIIERFLEPTPFEYVDNQFVVSISDFRNCNKVPYMDCAIVIPVKYKDQLGGYYLFEYEDHDAAIAAGRDLWGYPKKFATIQLSKENDQGMIRGTASREGQVIMEIECDCSQPSEQLSLPQITPHLNLQVFPRPDGPGIESMRVISRDTSPDFKKKSEKFGKTKVTLQGLSTDPLNLLQPSYVIGGGITVGDFYATDENGWGKILDTLI</sequence>